<dbReference type="AlphaFoldDB" id="A0A8J3IAM3"/>
<reference evidence="2" key="1">
    <citation type="submission" date="2020-10" db="EMBL/GenBank/DDBJ databases">
        <title>Taxonomic study of unclassified bacteria belonging to the class Ktedonobacteria.</title>
        <authorList>
            <person name="Yabe S."/>
            <person name="Wang C.M."/>
            <person name="Zheng Y."/>
            <person name="Sakai Y."/>
            <person name="Cavaletti L."/>
            <person name="Monciardini P."/>
            <person name="Donadio S."/>
        </authorList>
    </citation>
    <scope>NUCLEOTIDE SEQUENCE</scope>
    <source>
        <strain evidence="2">SOSP1-1</strain>
    </source>
</reference>
<dbReference type="RefSeq" id="WP_236031707.1">
    <property type="nucleotide sequence ID" value="NZ_BNJF01000004.1"/>
</dbReference>
<evidence type="ECO:0000313" key="2">
    <source>
        <dbReference type="EMBL" id="GHO48529.1"/>
    </source>
</evidence>
<keyword evidence="3" id="KW-1185">Reference proteome</keyword>
<dbReference type="Proteomes" id="UP000612362">
    <property type="component" value="Unassembled WGS sequence"/>
</dbReference>
<dbReference type="GO" id="GO:0004497">
    <property type="term" value="F:monooxygenase activity"/>
    <property type="evidence" value="ECO:0007669"/>
    <property type="project" value="InterPro"/>
</dbReference>
<name>A0A8J3IAM3_9CHLR</name>
<gene>
    <name evidence="2" type="ORF">KSX_66920</name>
</gene>
<sequence>MIERVPNRHLGFGCGIHFCLSAPLTRLEAKIALNALLDRLHDSWHVPDVPLSMLKSISAFGVKTLPLTWEKE</sequence>
<evidence type="ECO:0008006" key="4">
    <source>
        <dbReference type="Google" id="ProtNLM"/>
    </source>
</evidence>
<protein>
    <recommendedName>
        <fullName evidence="4">Cytochrome P450</fullName>
    </recommendedName>
</protein>
<dbReference type="GO" id="GO:0020037">
    <property type="term" value="F:heme binding"/>
    <property type="evidence" value="ECO:0007669"/>
    <property type="project" value="InterPro"/>
</dbReference>
<dbReference type="PANTHER" id="PTHR46696:SF1">
    <property type="entry name" value="CYTOCHROME P450 YJIB-RELATED"/>
    <property type="match status" value="1"/>
</dbReference>
<dbReference type="Gene3D" id="1.10.630.10">
    <property type="entry name" value="Cytochrome P450"/>
    <property type="match status" value="1"/>
</dbReference>
<accession>A0A8J3IAM3</accession>
<dbReference type="SUPFAM" id="SSF48264">
    <property type="entry name" value="Cytochrome P450"/>
    <property type="match status" value="1"/>
</dbReference>
<comment type="caution">
    <text evidence="2">The sequence shown here is derived from an EMBL/GenBank/DDBJ whole genome shotgun (WGS) entry which is preliminary data.</text>
</comment>
<dbReference type="InterPro" id="IPR036396">
    <property type="entry name" value="Cyt_P450_sf"/>
</dbReference>
<dbReference type="GO" id="GO:0016705">
    <property type="term" value="F:oxidoreductase activity, acting on paired donors, with incorporation or reduction of molecular oxygen"/>
    <property type="evidence" value="ECO:0007669"/>
    <property type="project" value="InterPro"/>
</dbReference>
<evidence type="ECO:0000313" key="3">
    <source>
        <dbReference type="Proteomes" id="UP000612362"/>
    </source>
</evidence>
<dbReference type="EMBL" id="BNJF01000004">
    <property type="protein sequence ID" value="GHO48529.1"/>
    <property type="molecule type" value="Genomic_DNA"/>
</dbReference>
<organism evidence="2 3">
    <name type="scientific">Ktedonospora formicarum</name>
    <dbReference type="NCBI Taxonomy" id="2778364"/>
    <lineage>
        <taxon>Bacteria</taxon>
        <taxon>Bacillati</taxon>
        <taxon>Chloroflexota</taxon>
        <taxon>Ktedonobacteria</taxon>
        <taxon>Ktedonobacterales</taxon>
        <taxon>Ktedonobacteraceae</taxon>
        <taxon>Ktedonospora</taxon>
    </lineage>
</organism>
<dbReference type="PANTHER" id="PTHR46696">
    <property type="entry name" value="P450, PUTATIVE (EUROFUNG)-RELATED"/>
    <property type="match status" value="1"/>
</dbReference>
<evidence type="ECO:0000256" key="1">
    <source>
        <dbReference type="ARBA" id="ARBA00010617"/>
    </source>
</evidence>
<comment type="similarity">
    <text evidence="1">Belongs to the cytochrome P450 family.</text>
</comment>
<proteinExistence type="inferred from homology"/>
<dbReference type="GO" id="GO:0005506">
    <property type="term" value="F:iron ion binding"/>
    <property type="evidence" value="ECO:0007669"/>
    <property type="project" value="InterPro"/>
</dbReference>